<dbReference type="InterPro" id="IPR036188">
    <property type="entry name" value="FAD/NAD-bd_sf"/>
</dbReference>
<name>A0A8J3HSX7_9CHLR</name>
<keyword evidence="4" id="KW-1185">Reference proteome</keyword>
<dbReference type="Proteomes" id="UP000612362">
    <property type="component" value="Unassembled WGS sequence"/>
</dbReference>
<dbReference type="SUPFAM" id="SSF51905">
    <property type="entry name" value="FAD/NAD(P)-binding domain"/>
    <property type="match status" value="1"/>
</dbReference>
<dbReference type="InterPro" id="IPR002937">
    <property type="entry name" value="Amino_oxidase"/>
</dbReference>
<proteinExistence type="predicted"/>
<gene>
    <name evidence="3" type="ORF">KSX_15450</name>
</gene>
<dbReference type="Pfam" id="PF01593">
    <property type="entry name" value="Amino_oxidase"/>
    <property type="match status" value="1"/>
</dbReference>
<feature type="domain" description="Amine oxidase" evidence="2">
    <location>
        <begin position="32"/>
        <end position="454"/>
    </location>
</feature>
<reference evidence="3" key="1">
    <citation type="submission" date="2020-10" db="EMBL/GenBank/DDBJ databases">
        <title>Taxonomic study of unclassified bacteria belonging to the class Ktedonobacteria.</title>
        <authorList>
            <person name="Yabe S."/>
            <person name="Wang C.M."/>
            <person name="Zheng Y."/>
            <person name="Sakai Y."/>
            <person name="Cavaletti L."/>
            <person name="Monciardini P."/>
            <person name="Donadio S."/>
        </authorList>
    </citation>
    <scope>NUCLEOTIDE SEQUENCE</scope>
    <source>
        <strain evidence="3">SOSP1-1</strain>
    </source>
</reference>
<dbReference type="RefSeq" id="WP_220192858.1">
    <property type="nucleotide sequence ID" value="NZ_BNJF01000001.1"/>
</dbReference>
<organism evidence="3 4">
    <name type="scientific">Ktedonospora formicarum</name>
    <dbReference type="NCBI Taxonomy" id="2778364"/>
    <lineage>
        <taxon>Bacteria</taxon>
        <taxon>Bacillati</taxon>
        <taxon>Chloroflexota</taxon>
        <taxon>Ktedonobacteria</taxon>
        <taxon>Ktedonobacterales</taxon>
        <taxon>Ktedonobacteraceae</taxon>
        <taxon>Ktedonospora</taxon>
    </lineage>
</organism>
<protein>
    <submittedName>
        <fullName evidence="3">NAD(P)/FAD-dependent oxidoreductase</fullName>
    </submittedName>
</protein>
<dbReference type="Gene3D" id="3.90.660.50">
    <property type="match status" value="1"/>
</dbReference>
<dbReference type="Gene3D" id="3.50.50.60">
    <property type="entry name" value="FAD/NAD(P)-binding domain"/>
    <property type="match status" value="1"/>
</dbReference>
<dbReference type="GO" id="GO:0016491">
    <property type="term" value="F:oxidoreductase activity"/>
    <property type="evidence" value="ECO:0007669"/>
    <property type="project" value="InterPro"/>
</dbReference>
<dbReference type="PANTHER" id="PTHR43734">
    <property type="entry name" value="PHYTOENE DESATURASE"/>
    <property type="match status" value="1"/>
</dbReference>
<evidence type="ECO:0000256" key="1">
    <source>
        <dbReference type="SAM" id="MobiDB-lite"/>
    </source>
</evidence>
<dbReference type="AlphaFoldDB" id="A0A8J3HSX7"/>
<feature type="compositionally biased region" description="Basic and acidic residues" evidence="1">
    <location>
        <begin position="1"/>
        <end position="13"/>
    </location>
</feature>
<dbReference type="PANTHER" id="PTHR43734:SF1">
    <property type="entry name" value="PHYTOENE DESATURASE"/>
    <property type="match status" value="1"/>
</dbReference>
<evidence type="ECO:0000313" key="4">
    <source>
        <dbReference type="Proteomes" id="UP000612362"/>
    </source>
</evidence>
<evidence type="ECO:0000259" key="2">
    <source>
        <dbReference type="Pfam" id="PF01593"/>
    </source>
</evidence>
<sequence length="514" mass="57382">MHEYVSPVEERDPTSPNLRSRKTDAVVIGAGLGGLLSAANLLQRGKRVIVLERLPHAGGRFTAKYFQGVQVSTGAVHMVPFGSSGALAQMLERLNVPQQLFDADVFGSFHVHGKQYRAPGLLSILRFLGPEQSWWFFRLGYLMFFSKLPDEELDMPFARWLERRINVRRTPQLVAFFERISRFALSLELWQVSTREVIHTTRNMFRFGAPAIVEGGCGAVARKLEERILEQGGEIVLSCEVMQIVREEGRVTGVRVRHKGSGDEELIEASLVVSDIGPRATDGLLHSRKVKQADVLKRKISDGAESVSDTNGLDLHEAVGLKIHILSEISLIPHRGIMYCLDTKRIAGIVQPTNSDPNLAPEGKHLLITHQVIQSNNVEEERALALADLHMLFGDTFDTHCRVLTMGTYRGEWPVNRMTQGEDLTPTTSVEGLYLVGDAVKPSGYLMVEGVAQSVNHFLDLLDSLDRNEATASGKRPHTRHSHMAVSYSRLNPWRWLWKAPGNAAAFERMKSTQ</sequence>
<feature type="region of interest" description="Disordered" evidence="1">
    <location>
        <begin position="1"/>
        <end position="20"/>
    </location>
</feature>
<comment type="caution">
    <text evidence="3">The sequence shown here is derived from an EMBL/GenBank/DDBJ whole genome shotgun (WGS) entry which is preliminary data.</text>
</comment>
<dbReference type="EMBL" id="BNJF01000001">
    <property type="protein sequence ID" value="GHO43382.1"/>
    <property type="molecule type" value="Genomic_DNA"/>
</dbReference>
<accession>A0A8J3HSX7</accession>
<evidence type="ECO:0000313" key="3">
    <source>
        <dbReference type="EMBL" id="GHO43382.1"/>
    </source>
</evidence>